<protein>
    <submittedName>
        <fullName evidence="19">Trimeric intracellular cation channel type B-like</fullName>
    </submittedName>
</protein>
<gene>
    <name evidence="19" type="primary">LOC113080750</name>
</gene>
<dbReference type="GO" id="GO:0005267">
    <property type="term" value="F:potassium channel activity"/>
    <property type="evidence" value="ECO:0007669"/>
    <property type="project" value="UniProtKB-KW"/>
</dbReference>
<accession>A0A6P6NI05</accession>
<evidence type="ECO:0000256" key="3">
    <source>
        <dbReference type="ARBA" id="ARBA00022448"/>
    </source>
</evidence>
<keyword evidence="8" id="KW-0630">Potassium</keyword>
<sequence length="302" mass="33648">MDVFGFLNLNELALGLSNLSMFPCFDIAHYIISVMSLREQPGALEVSQRSPFACWFSSMLYCFGGAVLSALMMADAPVAPLTNTSNLLLASLMWYLVFYCPLDAVFSLASVFPVRLVLTAMKEVTRTWKVLGGVTQAGRKYKDGLFVMIAVGWAKGAGGGLLRNFEQLVRGVWRPETNELLKMTYPTKVTLLGSVVFSLQQCHFLPIQTHHLIFIYTLFIVTNKTQMMLLGSSSYPFSAVETLLYKTLFVRPLTFSPLTDPTPSRCSSPNHNKPKAKDQKPSDTNEPDQTKPKDTETSKKMD</sequence>
<keyword evidence="10" id="KW-0406">Ion transport</keyword>
<evidence type="ECO:0000256" key="14">
    <source>
        <dbReference type="ARBA" id="ARBA00045968"/>
    </source>
</evidence>
<dbReference type="KEGG" id="caua:113080750"/>
<evidence type="ECO:0000256" key="5">
    <source>
        <dbReference type="ARBA" id="ARBA00022692"/>
    </source>
</evidence>
<dbReference type="GO" id="GO:0042802">
    <property type="term" value="F:identical protein binding"/>
    <property type="evidence" value="ECO:0007669"/>
    <property type="project" value="InterPro"/>
</dbReference>
<dbReference type="Proteomes" id="UP000515129">
    <property type="component" value="Unplaced"/>
</dbReference>
<evidence type="ECO:0000313" key="19">
    <source>
        <dbReference type="RefSeq" id="XP_026108597.1"/>
    </source>
</evidence>
<keyword evidence="12" id="KW-0407">Ion channel</keyword>
<reference evidence="19" key="1">
    <citation type="submission" date="2025-08" db="UniProtKB">
        <authorList>
            <consortium name="RefSeq"/>
        </authorList>
    </citation>
    <scope>IDENTIFICATION</scope>
    <source>
        <strain evidence="19">Wakin</strain>
        <tissue evidence="19">Muscle</tissue>
    </source>
</reference>
<evidence type="ECO:0000256" key="7">
    <source>
        <dbReference type="ARBA" id="ARBA00022826"/>
    </source>
</evidence>
<evidence type="ECO:0000256" key="6">
    <source>
        <dbReference type="ARBA" id="ARBA00022824"/>
    </source>
</evidence>
<feature type="transmembrane region" description="Helical" evidence="17">
    <location>
        <begin position="12"/>
        <end position="32"/>
    </location>
</feature>
<keyword evidence="4" id="KW-0633">Potassium transport</keyword>
<evidence type="ECO:0000256" key="9">
    <source>
        <dbReference type="ARBA" id="ARBA00022989"/>
    </source>
</evidence>
<evidence type="ECO:0000256" key="1">
    <source>
        <dbReference type="ARBA" id="ARBA00004477"/>
    </source>
</evidence>
<comment type="subunit">
    <text evidence="15">Homotrimer; conformation seems to be controled by binding to diacylglycerol (DAG).</text>
</comment>
<keyword evidence="9 17" id="KW-1133">Transmembrane helix</keyword>
<dbReference type="InterPro" id="IPR007866">
    <property type="entry name" value="TRIC_channel"/>
</dbReference>
<keyword evidence="6" id="KW-0256">Endoplasmic reticulum</keyword>
<dbReference type="PANTHER" id="PTHR12454">
    <property type="entry name" value="TRIMERIC INTRACELLULAR CATION CHANNEL"/>
    <property type="match status" value="1"/>
</dbReference>
<keyword evidence="11 17" id="KW-0472">Membrane</keyword>
<comment type="subcellular location">
    <subcellularLocation>
        <location evidence="1">Endoplasmic reticulum membrane</location>
        <topology evidence="1">Multi-pass membrane protein</topology>
    </subcellularLocation>
</comment>
<evidence type="ECO:0000256" key="11">
    <source>
        <dbReference type="ARBA" id="ARBA00023136"/>
    </source>
</evidence>
<dbReference type="OrthoDB" id="195817at2759"/>
<dbReference type="RefSeq" id="XP_026108597.1">
    <property type="nucleotide sequence ID" value="XM_026252812.1"/>
</dbReference>
<comment type="similarity">
    <text evidence="2">Belongs to the TMEM38 family.</text>
</comment>
<keyword evidence="7" id="KW-0631">Potassium channel</keyword>
<dbReference type="GeneID" id="113080750"/>
<evidence type="ECO:0000256" key="2">
    <source>
        <dbReference type="ARBA" id="ARBA00005766"/>
    </source>
</evidence>
<dbReference type="PANTHER" id="PTHR12454:SF5">
    <property type="entry name" value="TRIMERIC INTRACELLULAR CATION CHANNEL TYPE B"/>
    <property type="match status" value="1"/>
</dbReference>
<evidence type="ECO:0000256" key="4">
    <source>
        <dbReference type="ARBA" id="ARBA00022538"/>
    </source>
</evidence>
<evidence type="ECO:0000256" key="15">
    <source>
        <dbReference type="ARBA" id="ARBA00047059"/>
    </source>
</evidence>
<comment type="catalytic activity">
    <reaction evidence="13">
        <text>K(+)(in) = K(+)(out)</text>
        <dbReference type="Rhea" id="RHEA:29463"/>
        <dbReference type="ChEBI" id="CHEBI:29103"/>
    </reaction>
</comment>
<proteinExistence type="inferred from homology"/>
<organism evidence="18 19">
    <name type="scientific">Carassius auratus</name>
    <name type="common">Goldfish</name>
    <dbReference type="NCBI Taxonomy" id="7957"/>
    <lineage>
        <taxon>Eukaryota</taxon>
        <taxon>Metazoa</taxon>
        <taxon>Chordata</taxon>
        <taxon>Craniata</taxon>
        <taxon>Vertebrata</taxon>
        <taxon>Euteleostomi</taxon>
        <taxon>Actinopterygii</taxon>
        <taxon>Neopterygii</taxon>
        <taxon>Teleostei</taxon>
        <taxon>Ostariophysi</taxon>
        <taxon>Cypriniformes</taxon>
        <taxon>Cyprinidae</taxon>
        <taxon>Cyprininae</taxon>
        <taxon>Carassius</taxon>
    </lineage>
</organism>
<keyword evidence="5 17" id="KW-0812">Transmembrane</keyword>
<keyword evidence="18" id="KW-1185">Reference proteome</keyword>
<evidence type="ECO:0000313" key="18">
    <source>
        <dbReference type="Proteomes" id="UP000515129"/>
    </source>
</evidence>
<dbReference type="Pfam" id="PF05197">
    <property type="entry name" value="TRIC"/>
    <property type="match status" value="1"/>
</dbReference>
<feature type="region of interest" description="Disordered" evidence="16">
    <location>
        <begin position="260"/>
        <end position="302"/>
    </location>
</feature>
<evidence type="ECO:0000256" key="8">
    <source>
        <dbReference type="ARBA" id="ARBA00022958"/>
    </source>
</evidence>
<feature type="transmembrane region" description="Helical" evidence="17">
    <location>
        <begin position="52"/>
        <end position="72"/>
    </location>
</feature>
<evidence type="ECO:0000256" key="17">
    <source>
        <dbReference type="SAM" id="Phobius"/>
    </source>
</evidence>
<feature type="compositionally biased region" description="Polar residues" evidence="16">
    <location>
        <begin position="260"/>
        <end position="271"/>
    </location>
</feature>
<evidence type="ECO:0000256" key="16">
    <source>
        <dbReference type="SAM" id="MobiDB-lite"/>
    </source>
</evidence>
<evidence type="ECO:0000256" key="12">
    <source>
        <dbReference type="ARBA" id="ARBA00023303"/>
    </source>
</evidence>
<dbReference type="AlphaFoldDB" id="A0A6P6NI05"/>
<name>A0A6P6NI05_CARAU</name>
<dbReference type="GO" id="GO:0005789">
    <property type="term" value="C:endoplasmic reticulum membrane"/>
    <property type="evidence" value="ECO:0007669"/>
    <property type="project" value="UniProtKB-SubCell"/>
</dbReference>
<comment type="function">
    <text evidence="14">Intracellular monovalent cation channel required for maintenance of rapid intracellular calcium release. Acts as a potassium counter-ion channel that functions in synchronization with calcium release from intracellular stores. Activated by increased cytosolic Ca(2+) levels.</text>
</comment>
<feature type="compositionally biased region" description="Basic and acidic residues" evidence="16">
    <location>
        <begin position="275"/>
        <end position="302"/>
    </location>
</feature>
<evidence type="ECO:0000256" key="10">
    <source>
        <dbReference type="ARBA" id="ARBA00023065"/>
    </source>
</evidence>
<evidence type="ECO:0000256" key="13">
    <source>
        <dbReference type="ARBA" id="ARBA00034430"/>
    </source>
</evidence>
<feature type="transmembrane region" description="Helical" evidence="17">
    <location>
        <begin position="92"/>
        <end position="118"/>
    </location>
</feature>
<keyword evidence="3" id="KW-0813">Transport</keyword>